<organism evidence="3 4">
    <name type="scientific">Sphingobacterium deserti</name>
    <dbReference type="NCBI Taxonomy" id="1229276"/>
    <lineage>
        <taxon>Bacteria</taxon>
        <taxon>Pseudomonadati</taxon>
        <taxon>Bacteroidota</taxon>
        <taxon>Sphingobacteriia</taxon>
        <taxon>Sphingobacteriales</taxon>
        <taxon>Sphingobacteriaceae</taxon>
        <taxon>Sphingobacterium</taxon>
    </lineage>
</organism>
<feature type="chain" id="PRO_5002138722" description="Secreted protein" evidence="2">
    <location>
        <begin position="22"/>
        <end position="67"/>
    </location>
</feature>
<evidence type="ECO:0008006" key="5">
    <source>
        <dbReference type="Google" id="ProtNLM"/>
    </source>
</evidence>
<protein>
    <recommendedName>
        <fullName evidence="5">Secreted protein</fullName>
    </recommendedName>
</protein>
<comment type="caution">
    <text evidence="3">The sequence shown here is derived from an EMBL/GenBank/DDBJ whole genome shotgun (WGS) entry which is preliminary data.</text>
</comment>
<evidence type="ECO:0000313" key="4">
    <source>
        <dbReference type="Proteomes" id="UP000031802"/>
    </source>
</evidence>
<accession>A0A0B8T656</accession>
<dbReference type="RefSeq" id="WP_037502896.1">
    <property type="nucleotide sequence ID" value="NZ_JJMU01000066.1"/>
</dbReference>
<reference evidence="4" key="1">
    <citation type="submission" date="2014-04" db="EMBL/GenBank/DDBJ databases">
        <title>Whole-Genome optical mapping and complete genome sequence of Sphingobacterium deserti sp. nov., a new spaces isolated from desert in the west of China.</title>
        <authorList>
            <person name="Teng C."/>
            <person name="Zhou Z."/>
            <person name="Li X."/>
            <person name="Chen M."/>
            <person name="Lin M."/>
            <person name="Wang L."/>
            <person name="Su S."/>
            <person name="Zhang C."/>
            <person name="Zhang W."/>
        </authorList>
    </citation>
    <scope>NUCLEOTIDE SEQUENCE [LARGE SCALE GENOMIC DNA]</scope>
    <source>
        <strain evidence="4">ACCC05744</strain>
    </source>
</reference>
<feature type="signal peptide" evidence="2">
    <location>
        <begin position="1"/>
        <end position="21"/>
    </location>
</feature>
<dbReference type="EMBL" id="JJMU01000066">
    <property type="protein sequence ID" value="KGE12530.1"/>
    <property type="molecule type" value="Genomic_DNA"/>
</dbReference>
<dbReference type="PROSITE" id="PS51257">
    <property type="entry name" value="PROKAR_LIPOPROTEIN"/>
    <property type="match status" value="1"/>
</dbReference>
<keyword evidence="2" id="KW-0732">Signal</keyword>
<dbReference type="OrthoDB" id="711302at2"/>
<proteinExistence type="predicted"/>
<gene>
    <name evidence="3" type="ORF">DI53_3570</name>
</gene>
<keyword evidence="4" id="KW-1185">Reference proteome</keyword>
<evidence type="ECO:0000256" key="2">
    <source>
        <dbReference type="SAM" id="SignalP"/>
    </source>
</evidence>
<feature type="compositionally biased region" description="Polar residues" evidence="1">
    <location>
        <begin position="22"/>
        <end position="35"/>
    </location>
</feature>
<evidence type="ECO:0000256" key="1">
    <source>
        <dbReference type="SAM" id="MobiDB-lite"/>
    </source>
</evidence>
<reference evidence="3 4" key="2">
    <citation type="journal article" date="2015" name="PLoS ONE">
        <title>Whole-Genome Optical Mapping and Finished Genome Sequence of Sphingobacterium deserti sp. nov., a New Species Isolated from the Western Desert of China.</title>
        <authorList>
            <person name="Teng C."/>
            <person name="Zhou Z."/>
            <person name="Molnar I."/>
            <person name="Li X."/>
            <person name="Tang R."/>
            <person name="Chen M."/>
            <person name="Wang L."/>
            <person name="Su S."/>
            <person name="Zhang W."/>
            <person name="Lin M."/>
        </authorList>
    </citation>
    <scope>NUCLEOTIDE SEQUENCE [LARGE SCALE GENOMIC DNA]</scope>
    <source>
        <strain evidence="4">ACCC05744</strain>
    </source>
</reference>
<name>A0A0B8T656_9SPHI</name>
<sequence length="67" mass="7078">MKKVMLYAAMGSLFGSLIACGSPSNNNDVDTSDTVMSEGVEGVPPMDTIRRDSTDTIGQPMPTPPMN</sequence>
<dbReference type="Proteomes" id="UP000031802">
    <property type="component" value="Unassembled WGS sequence"/>
</dbReference>
<dbReference type="AlphaFoldDB" id="A0A0B8T656"/>
<evidence type="ECO:0000313" key="3">
    <source>
        <dbReference type="EMBL" id="KGE12530.1"/>
    </source>
</evidence>
<feature type="region of interest" description="Disordered" evidence="1">
    <location>
        <begin position="21"/>
        <end position="67"/>
    </location>
</feature>
<dbReference type="PATRIC" id="fig|1229276.3.peg.3686"/>